<dbReference type="Pfam" id="PF01370">
    <property type="entry name" value="Epimerase"/>
    <property type="match status" value="1"/>
</dbReference>
<proteinExistence type="predicted"/>
<dbReference type="GO" id="GO:0004029">
    <property type="term" value="F:aldehyde dehydrogenase (NAD+) activity"/>
    <property type="evidence" value="ECO:0007669"/>
    <property type="project" value="TreeGrafter"/>
</dbReference>
<feature type="region of interest" description="Disordered" evidence="1">
    <location>
        <begin position="336"/>
        <end position="356"/>
    </location>
</feature>
<feature type="domain" description="NAD-dependent epimerase/dehydratase" evidence="2">
    <location>
        <begin position="3"/>
        <end position="247"/>
    </location>
</feature>
<sequence length="526" mass="56527">MKVAITGASGNAGTALLRALRDDADVEQITAVARRSPDGTIEPYDAARWELVDLAMPVVDEAEEDHVIDRLAAAFAGSDAVVHLAWILQPNHERALLRRVNVEGTRRVVHACLRAGVGHLVCASSVGAYSGVVDDVPRDESWPTGGIPSAHYSADKSAQEAVLDEAEERGLTVARVRPALVFDSEAGAEITRLFVGGLLPPALLRPGSLPVAALPAGLRLQVVHADDLAEAYRLMLHRRASGAFNIAADGVLSAQDIADVLSHGRYLPVPARPLRAPLHLAWRAHAVAADPGWLDLGMSAPVIDTSRARTELDWHPRHDARATFLEMLTGMADGTGAASAPLHAPTRPRSPFGRRHPSRLPTGIEGDILSVYLSEHLVGSTVGLQRVQRMASAYRKTSIGAPLGVLATEVEEERQLLADLMTLLAIPRRRSREALGWLGERVGRLKINGRISGSPMTPVLEIELMRSAVVGKLSGWETLGELGPELALPPAVFRDLADRARRQLRMLEAMHQEVAPAAFRVGPKTA</sequence>
<dbReference type="STRING" id="1348253.LK09_07445"/>
<evidence type="ECO:0000313" key="3">
    <source>
        <dbReference type="EMBL" id="KHK98743.1"/>
    </source>
</evidence>
<accession>A0A0B2AAI2</accession>
<dbReference type="SUPFAM" id="SSF51735">
    <property type="entry name" value="NAD(P)-binding Rossmann-fold domains"/>
    <property type="match status" value="1"/>
</dbReference>
<dbReference type="PANTHER" id="PTHR48079">
    <property type="entry name" value="PROTEIN YEEZ"/>
    <property type="match status" value="1"/>
</dbReference>
<dbReference type="InterPro" id="IPR036291">
    <property type="entry name" value="NAD(P)-bd_dom_sf"/>
</dbReference>
<evidence type="ECO:0000256" key="1">
    <source>
        <dbReference type="SAM" id="MobiDB-lite"/>
    </source>
</evidence>
<evidence type="ECO:0000313" key="4">
    <source>
        <dbReference type="Proteomes" id="UP000031030"/>
    </source>
</evidence>
<evidence type="ECO:0000259" key="2">
    <source>
        <dbReference type="Pfam" id="PF01370"/>
    </source>
</evidence>
<dbReference type="GO" id="GO:0005737">
    <property type="term" value="C:cytoplasm"/>
    <property type="evidence" value="ECO:0007669"/>
    <property type="project" value="TreeGrafter"/>
</dbReference>
<dbReference type="Proteomes" id="UP000031030">
    <property type="component" value="Unassembled WGS sequence"/>
</dbReference>
<protein>
    <recommendedName>
        <fullName evidence="2">NAD-dependent epimerase/dehydratase domain-containing protein</fullName>
    </recommendedName>
</protein>
<organism evidence="3 4">
    <name type="scientific">Microbacterium mangrovi</name>
    <dbReference type="NCBI Taxonomy" id="1348253"/>
    <lineage>
        <taxon>Bacteria</taxon>
        <taxon>Bacillati</taxon>
        <taxon>Actinomycetota</taxon>
        <taxon>Actinomycetes</taxon>
        <taxon>Micrococcales</taxon>
        <taxon>Microbacteriaceae</taxon>
        <taxon>Microbacterium</taxon>
    </lineage>
</organism>
<comment type="caution">
    <text evidence="3">The sequence shown here is derived from an EMBL/GenBank/DDBJ whole genome shotgun (WGS) entry which is preliminary data.</text>
</comment>
<dbReference type="RefSeq" id="WP_039397558.1">
    <property type="nucleotide sequence ID" value="NZ_JTDK01000006.1"/>
</dbReference>
<name>A0A0B2AAI2_9MICO</name>
<dbReference type="OrthoDB" id="3338687at2"/>
<gene>
    <name evidence="3" type="ORF">LK09_07445</name>
</gene>
<dbReference type="EMBL" id="JTDK01000006">
    <property type="protein sequence ID" value="KHK98743.1"/>
    <property type="molecule type" value="Genomic_DNA"/>
</dbReference>
<reference evidence="3 4" key="1">
    <citation type="submission" date="2014-11" db="EMBL/GenBank/DDBJ databases">
        <title>Genome sequence of Microbacterium mangrovi MUSC 115(T).</title>
        <authorList>
            <person name="Lee L.-H."/>
        </authorList>
    </citation>
    <scope>NUCLEOTIDE SEQUENCE [LARGE SCALE GENOMIC DNA]</scope>
    <source>
        <strain evidence="3 4">MUSC 115</strain>
    </source>
</reference>
<dbReference type="Gene3D" id="3.40.50.720">
    <property type="entry name" value="NAD(P)-binding Rossmann-like Domain"/>
    <property type="match status" value="1"/>
</dbReference>
<dbReference type="InterPro" id="IPR051783">
    <property type="entry name" value="NAD(P)-dependent_oxidoreduct"/>
</dbReference>
<dbReference type="AlphaFoldDB" id="A0A0B2AAI2"/>
<dbReference type="PANTHER" id="PTHR48079:SF6">
    <property type="entry name" value="NAD(P)-BINDING DOMAIN-CONTAINING PROTEIN-RELATED"/>
    <property type="match status" value="1"/>
</dbReference>
<dbReference type="InterPro" id="IPR001509">
    <property type="entry name" value="Epimerase_deHydtase"/>
</dbReference>
<keyword evidence="4" id="KW-1185">Reference proteome</keyword>